<organism evidence="1 2">
    <name type="scientific">Halteria grandinella</name>
    <dbReference type="NCBI Taxonomy" id="5974"/>
    <lineage>
        <taxon>Eukaryota</taxon>
        <taxon>Sar</taxon>
        <taxon>Alveolata</taxon>
        <taxon>Ciliophora</taxon>
        <taxon>Intramacronucleata</taxon>
        <taxon>Spirotrichea</taxon>
        <taxon>Stichotrichia</taxon>
        <taxon>Sporadotrichida</taxon>
        <taxon>Halteriidae</taxon>
        <taxon>Halteria</taxon>
    </lineage>
</organism>
<evidence type="ECO:0000313" key="1">
    <source>
        <dbReference type="EMBL" id="TNV82293.1"/>
    </source>
</evidence>
<accession>A0A8J8T5N7</accession>
<gene>
    <name evidence="1" type="ORF">FGO68_gene6939</name>
</gene>
<sequence>MSYSYSQDFSSTVRHITIPKPSIQQSSLELSSIAQVEGHYIEVRRRISGVRDISNFERIAENHISEESKKSMNDSESLVQVKASEKEEISGEQILWQVEQSLTSIRVEQLRNEVRPNSSIRSIKSLYQQQIPRKSRTLPGYSLDSQILLDLSCKLSVVKEVTIVKKEVVNLLNFKNEQTDCFCIAQSLIEIILEKAFEQVTEKLPIKAGFQGFDSGMYAVDACLEQFLSKNELSIRKQLKHQLNSAQTDTHLDFNDTNQPLSQNPLESIHTRLIHHALKETLSNNLRNLPQIPSSLLDMKITQLLYDSTRQVQECTRFFGGALPHSELLQEYGITERLEGEKLGALRDERLEMIMEAECVRMVKEDKREMEEEVERVVREIGEAIMGELVQETVDILNNK</sequence>
<dbReference type="EMBL" id="RRYP01005142">
    <property type="protein sequence ID" value="TNV82293.1"/>
    <property type="molecule type" value="Genomic_DNA"/>
</dbReference>
<reference evidence="1" key="1">
    <citation type="submission" date="2019-06" db="EMBL/GenBank/DDBJ databases">
        <authorList>
            <person name="Zheng W."/>
        </authorList>
    </citation>
    <scope>NUCLEOTIDE SEQUENCE</scope>
    <source>
        <strain evidence="1">QDHG01</strain>
    </source>
</reference>
<dbReference type="AlphaFoldDB" id="A0A8J8T5N7"/>
<dbReference type="Proteomes" id="UP000785679">
    <property type="component" value="Unassembled WGS sequence"/>
</dbReference>
<evidence type="ECO:0000313" key="2">
    <source>
        <dbReference type="Proteomes" id="UP000785679"/>
    </source>
</evidence>
<keyword evidence="2" id="KW-1185">Reference proteome</keyword>
<name>A0A8J8T5N7_HALGN</name>
<comment type="caution">
    <text evidence="1">The sequence shown here is derived from an EMBL/GenBank/DDBJ whole genome shotgun (WGS) entry which is preliminary data.</text>
</comment>
<proteinExistence type="predicted"/>
<protein>
    <recommendedName>
        <fullName evidence="3">DUF4378 domain-containing protein</fullName>
    </recommendedName>
</protein>
<evidence type="ECO:0008006" key="3">
    <source>
        <dbReference type="Google" id="ProtNLM"/>
    </source>
</evidence>